<sequence length="342" mass="39200">MEILVPKYLAEDVLPEAEFQELWRLIDIQGLRQFISLRYYPRFVAAAYTTISIFDTLRADGTGDFRFRFKLGGREYILTLQHLADIWGLQNEGATFKSGNNPHGTWDEFDKLEAARFLNLGPAASGKYPISRMSTTHRLLLYMVSYVLLPRKRNHGTATEEDLPIIWAMAQEKQINWPYLIAHKMVKYSHGAATASLGLAHLWTRILESLDFDLTRERVIKPSKVNAITRKNINQMRRNLLGPADEGGDDEDEAMEDVPPTFEAGTSSQPDYAELIQRGFDDMRTLMSEGFSSLSDRMDRLDIRMTNQSVEIQDLRGEFRSFRDSFQRSGHQEQQDPAPGQD</sequence>
<gene>
    <name evidence="2" type="ORF">PIB30_105109</name>
</gene>
<evidence type="ECO:0000256" key="1">
    <source>
        <dbReference type="SAM" id="MobiDB-lite"/>
    </source>
</evidence>
<dbReference type="Proteomes" id="UP001341840">
    <property type="component" value="Unassembled WGS sequence"/>
</dbReference>
<organism evidence="2 3">
    <name type="scientific">Stylosanthes scabra</name>
    <dbReference type="NCBI Taxonomy" id="79078"/>
    <lineage>
        <taxon>Eukaryota</taxon>
        <taxon>Viridiplantae</taxon>
        <taxon>Streptophyta</taxon>
        <taxon>Embryophyta</taxon>
        <taxon>Tracheophyta</taxon>
        <taxon>Spermatophyta</taxon>
        <taxon>Magnoliopsida</taxon>
        <taxon>eudicotyledons</taxon>
        <taxon>Gunneridae</taxon>
        <taxon>Pentapetalae</taxon>
        <taxon>rosids</taxon>
        <taxon>fabids</taxon>
        <taxon>Fabales</taxon>
        <taxon>Fabaceae</taxon>
        <taxon>Papilionoideae</taxon>
        <taxon>50 kb inversion clade</taxon>
        <taxon>dalbergioids sensu lato</taxon>
        <taxon>Dalbergieae</taxon>
        <taxon>Pterocarpus clade</taxon>
        <taxon>Stylosanthes</taxon>
    </lineage>
</organism>
<dbReference type="EMBL" id="JASCZI010185016">
    <property type="protein sequence ID" value="MED6190364.1"/>
    <property type="molecule type" value="Genomic_DNA"/>
</dbReference>
<comment type="caution">
    <text evidence="2">The sequence shown here is derived from an EMBL/GenBank/DDBJ whole genome shotgun (WGS) entry which is preliminary data.</text>
</comment>
<feature type="region of interest" description="Disordered" evidence="1">
    <location>
        <begin position="315"/>
        <end position="342"/>
    </location>
</feature>
<evidence type="ECO:0000313" key="3">
    <source>
        <dbReference type="Proteomes" id="UP001341840"/>
    </source>
</evidence>
<feature type="region of interest" description="Disordered" evidence="1">
    <location>
        <begin position="241"/>
        <end position="269"/>
    </location>
</feature>
<accession>A0ABU6WYQ9</accession>
<proteinExistence type="predicted"/>
<feature type="compositionally biased region" description="Basic and acidic residues" evidence="1">
    <location>
        <begin position="315"/>
        <end position="334"/>
    </location>
</feature>
<protein>
    <submittedName>
        <fullName evidence="2">Uncharacterized protein</fullName>
    </submittedName>
</protein>
<reference evidence="2 3" key="1">
    <citation type="journal article" date="2023" name="Plants (Basel)">
        <title>Bridging the Gap: Combining Genomics and Transcriptomics Approaches to Understand Stylosanthes scabra, an Orphan Legume from the Brazilian Caatinga.</title>
        <authorList>
            <person name="Ferreira-Neto J.R.C."/>
            <person name="da Silva M.D."/>
            <person name="Binneck E."/>
            <person name="de Melo N.F."/>
            <person name="da Silva R.H."/>
            <person name="de Melo A.L.T.M."/>
            <person name="Pandolfi V."/>
            <person name="Bustamante F.O."/>
            <person name="Brasileiro-Vidal A.C."/>
            <person name="Benko-Iseppon A.M."/>
        </authorList>
    </citation>
    <scope>NUCLEOTIDE SEQUENCE [LARGE SCALE GENOMIC DNA]</scope>
    <source>
        <tissue evidence="2">Leaves</tissue>
    </source>
</reference>
<evidence type="ECO:0000313" key="2">
    <source>
        <dbReference type="EMBL" id="MED6190364.1"/>
    </source>
</evidence>
<name>A0ABU6WYQ9_9FABA</name>
<keyword evidence="3" id="KW-1185">Reference proteome</keyword>
<feature type="compositionally biased region" description="Acidic residues" evidence="1">
    <location>
        <begin position="246"/>
        <end position="256"/>
    </location>
</feature>